<dbReference type="InterPro" id="IPR032311">
    <property type="entry name" value="DUF4982"/>
</dbReference>
<dbReference type="Pfam" id="PF02836">
    <property type="entry name" value="Glyco_hydro_2_C"/>
    <property type="match status" value="1"/>
</dbReference>
<feature type="signal peptide" evidence="4">
    <location>
        <begin position="1"/>
        <end position="24"/>
    </location>
</feature>
<sequence length="888" mass="96354">MTLRSRSAGVSLMVLAFVACPAFAQEVRTVSALESGWRFLDGDVAGAVAPDFADAAWEQVEVPHTWNRVGFYRHDMGGANTEANVRKRQGVGWYRLRFSPAPVRPGDRSWLEFDAASRTAQVWLNGTYLGEHRGGFSRFRLDATAVLRAGAENVLVVRVDNTQPAAGAPTADVLPLTGDFFVHGGLYRPVRLVTTAPLHIDMTDHGGAGIRAATVSASTGSARVKVAVRVANDGRGSTRAIARVALFDRDGREVAAARVPATVASGKVAEVEAELSVAAPHLWQGTKDPYLHDLVTEVLDKDGKVVDRISQPFGIRTMTFDPERGFVLNGQPYRLKGVGYHQDRDGKGWAISRADVAEDVATIREMGANTIRLTHYQHGQDIHDLADRAGIVVWDEIPLVSAWTLGGKLDPDPALVANARQQLTELVRQNQNHAATAIWSIANEVDFGNSMPIFLTADAQGRVADPMALLKELDGLAKALDPSRPTALATCCEGNRQAPGTQIPITATAADLGGANRYFGWYYGKPSELGAHLDKLRAGRPDQPLSLTEYGAGGGLTIHTDNVLGGPADSRGFAQPEEYESWVHEQTLPQLDARPWLYATWLWNSFDFATRIRTEGDAQDINTKGLVAYDHKTRKDAWYFYKANWNVEPMVHITAKRYKERAYPVTEVKVYSNTASTELLLNGRSLGTKSDCPAKVCVWNAVALDDGANALVARGTHAGGQVEDRAEWALAPETRRHMVIDAGTLVAGKGAGRILGSDNWFEGGSTATLDQPADFGKPGKPAEIVGTQERDALATYRTGTFSYRVPVADGRYKVTLWFATASAQKPGTFEVRNGRKTLLRKFQPAIPASGAVAEARAFTVRAKGTLALDFVPGSGDARVSMIEIERLR</sequence>
<evidence type="ECO:0000256" key="3">
    <source>
        <dbReference type="ARBA" id="ARBA00023295"/>
    </source>
</evidence>
<dbReference type="GO" id="GO:0004553">
    <property type="term" value="F:hydrolase activity, hydrolyzing O-glycosyl compounds"/>
    <property type="evidence" value="ECO:0007669"/>
    <property type="project" value="InterPro"/>
</dbReference>
<geneLocation type="plasmid" evidence="9 10">
    <name>pNL2</name>
</geneLocation>
<feature type="domain" description="Glycoside hydrolase family 2 catalytic" evidence="6">
    <location>
        <begin position="325"/>
        <end position="638"/>
    </location>
</feature>
<dbReference type="GO" id="GO:0005975">
    <property type="term" value="P:carbohydrate metabolic process"/>
    <property type="evidence" value="ECO:0007669"/>
    <property type="project" value="InterPro"/>
</dbReference>
<dbReference type="RefSeq" id="WP_011906915.1">
    <property type="nucleotide sequence ID" value="NC_009427.1"/>
</dbReference>
<keyword evidence="4" id="KW-0732">Signal</keyword>
<evidence type="ECO:0000259" key="7">
    <source>
        <dbReference type="Pfam" id="PF02837"/>
    </source>
</evidence>
<dbReference type="InterPro" id="IPR017853">
    <property type="entry name" value="GH"/>
</dbReference>
<reference evidence="9 10" key="1">
    <citation type="submission" date="2007-04" db="EMBL/GenBank/DDBJ databases">
        <title>Complete sequence of plasmid pNL2 of Novosphingobium aromaticivorans DSM 12444.</title>
        <authorList>
            <consortium name="US DOE Joint Genome Institute"/>
            <person name="Copeland A."/>
            <person name="Lucas S."/>
            <person name="Lapidus A."/>
            <person name="Barry K."/>
            <person name="Detter J.C."/>
            <person name="Glavina del Rio T."/>
            <person name="Hammon N."/>
            <person name="Israni S."/>
            <person name="Dalin E."/>
            <person name="Tice H."/>
            <person name="Pitluck S."/>
            <person name="Chertkov O."/>
            <person name="Han C."/>
            <person name="Thomson S."/>
            <person name="Schmutz J."/>
            <person name="Larimer F."/>
            <person name="Land M."/>
            <person name="Kyrpides N."/>
            <person name="Ivanova N."/>
            <person name="Fredrickson J."/>
            <person name="Romine M.F."/>
            <person name="Richardson P."/>
        </authorList>
    </citation>
    <scope>NUCLEOTIDE SEQUENCE [LARGE SCALE GENOMIC DNA]</scope>
    <source>
        <strain evidence="10">ATCC 700278 / DSM 12444 / CCUG 56034 / CIP 105152 / NBRC 16084 / F199</strain>
        <plasmid evidence="9 10">pNL2</plasmid>
    </source>
</reference>
<dbReference type="HOGENOM" id="CLU_006501_5_0_5"/>
<dbReference type="Pfam" id="PF16355">
    <property type="entry name" value="DUF4982"/>
    <property type="match status" value="1"/>
</dbReference>
<evidence type="ECO:0000259" key="6">
    <source>
        <dbReference type="Pfam" id="PF02836"/>
    </source>
</evidence>
<evidence type="ECO:0000256" key="2">
    <source>
        <dbReference type="ARBA" id="ARBA00022801"/>
    </source>
</evidence>
<feature type="domain" description="Glycoside hydrolase family 2 immunoglobulin-like beta-sandwich" evidence="5">
    <location>
        <begin position="216"/>
        <end position="316"/>
    </location>
</feature>
<dbReference type="InterPro" id="IPR013783">
    <property type="entry name" value="Ig-like_fold"/>
</dbReference>
<dbReference type="Pfam" id="PF02837">
    <property type="entry name" value="Glyco_hydro_2_N"/>
    <property type="match status" value="1"/>
</dbReference>
<dbReference type="InterPro" id="IPR036156">
    <property type="entry name" value="Beta-gal/glucu_dom_sf"/>
</dbReference>
<evidence type="ECO:0000256" key="4">
    <source>
        <dbReference type="SAM" id="SignalP"/>
    </source>
</evidence>
<feature type="domain" description="Glycosyl hydrolases family 2 sugar binding" evidence="7">
    <location>
        <begin position="60"/>
        <end position="195"/>
    </location>
</feature>
<dbReference type="Gene3D" id="2.60.120.430">
    <property type="entry name" value="Galactose-binding lectin"/>
    <property type="match status" value="1"/>
</dbReference>
<name>A4XF17_NOVAD</name>
<gene>
    <name evidence="9" type="ordered locus">Saro_3669</name>
</gene>
<dbReference type="PRINTS" id="PR00132">
    <property type="entry name" value="GLHYDRLASE2"/>
</dbReference>
<keyword evidence="9" id="KW-0614">Plasmid</keyword>
<dbReference type="CAZy" id="GH2">
    <property type="family name" value="Glycoside Hydrolase Family 2"/>
</dbReference>
<proteinExistence type="inferred from homology"/>
<dbReference type="KEGG" id="nar:Saro_3669"/>
<dbReference type="eggNOG" id="COG3250">
    <property type="taxonomic scope" value="Bacteria"/>
</dbReference>
<dbReference type="EMBL" id="CP000677">
    <property type="protein sequence ID" value="ABP64528.1"/>
    <property type="molecule type" value="Genomic_DNA"/>
</dbReference>
<dbReference type="InterPro" id="IPR006101">
    <property type="entry name" value="Glyco_hydro_2"/>
</dbReference>
<dbReference type="Proteomes" id="UP000009134">
    <property type="component" value="Plasmid pNL2"/>
</dbReference>
<dbReference type="PANTHER" id="PTHR42732">
    <property type="entry name" value="BETA-GALACTOSIDASE"/>
    <property type="match status" value="1"/>
</dbReference>
<dbReference type="SUPFAM" id="SSF49303">
    <property type="entry name" value="beta-Galactosidase/glucuronidase domain"/>
    <property type="match status" value="1"/>
</dbReference>
<feature type="domain" description="DUF4982" evidence="8">
    <location>
        <begin position="665"/>
        <end position="721"/>
    </location>
</feature>
<protein>
    <submittedName>
        <fullName evidence="9">Glycoside hydrolase family 2, sugar binding</fullName>
    </submittedName>
</protein>
<accession>A4XF17</accession>
<dbReference type="PANTHER" id="PTHR42732:SF1">
    <property type="entry name" value="BETA-MANNOSIDASE"/>
    <property type="match status" value="1"/>
</dbReference>
<keyword evidence="10" id="KW-1185">Reference proteome</keyword>
<feature type="chain" id="PRO_5002676810" evidence="4">
    <location>
        <begin position="25"/>
        <end position="888"/>
    </location>
</feature>
<evidence type="ECO:0000259" key="8">
    <source>
        <dbReference type="Pfam" id="PF16355"/>
    </source>
</evidence>
<organism evidence="9 10">
    <name type="scientific">Novosphingobium aromaticivorans (strain ATCC 700278 / DSM 12444 / CCUG 56034 / CIP 105152 / NBRC 16084 / F199)</name>
    <dbReference type="NCBI Taxonomy" id="279238"/>
    <lineage>
        <taxon>Bacteria</taxon>
        <taxon>Pseudomonadati</taxon>
        <taxon>Pseudomonadota</taxon>
        <taxon>Alphaproteobacteria</taxon>
        <taxon>Sphingomonadales</taxon>
        <taxon>Sphingomonadaceae</taxon>
        <taxon>Novosphingobium</taxon>
    </lineage>
</organism>
<evidence type="ECO:0000313" key="10">
    <source>
        <dbReference type="Proteomes" id="UP000009134"/>
    </source>
</evidence>
<comment type="similarity">
    <text evidence="1">Belongs to the glycosyl hydrolase 2 family.</text>
</comment>
<dbReference type="PROSITE" id="PS51257">
    <property type="entry name" value="PROKAR_LIPOPROTEIN"/>
    <property type="match status" value="1"/>
</dbReference>
<dbReference type="InterPro" id="IPR006102">
    <property type="entry name" value="Ig-like_GH2"/>
</dbReference>
<dbReference type="Gene3D" id="2.60.40.10">
    <property type="entry name" value="Immunoglobulins"/>
    <property type="match status" value="2"/>
</dbReference>
<dbReference type="AlphaFoldDB" id="A4XF17"/>
<dbReference type="InterPro" id="IPR051913">
    <property type="entry name" value="GH2_Domain-Containing"/>
</dbReference>
<evidence type="ECO:0000259" key="5">
    <source>
        <dbReference type="Pfam" id="PF00703"/>
    </source>
</evidence>
<dbReference type="InterPro" id="IPR006104">
    <property type="entry name" value="Glyco_hydro_2_N"/>
</dbReference>
<dbReference type="InterPro" id="IPR008979">
    <property type="entry name" value="Galactose-bd-like_sf"/>
</dbReference>
<dbReference type="InterPro" id="IPR006103">
    <property type="entry name" value="Glyco_hydro_2_cat"/>
</dbReference>
<keyword evidence="2 9" id="KW-0378">Hydrolase</keyword>
<dbReference type="Pfam" id="PF00703">
    <property type="entry name" value="Glyco_hydro_2"/>
    <property type="match status" value="1"/>
</dbReference>
<keyword evidence="3" id="KW-0326">Glycosidase</keyword>
<dbReference type="SUPFAM" id="SSF49785">
    <property type="entry name" value="Galactose-binding domain-like"/>
    <property type="match status" value="1"/>
</dbReference>
<evidence type="ECO:0000256" key="1">
    <source>
        <dbReference type="ARBA" id="ARBA00007401"/>
    </source>
</evidence>
<evidence type="ECO:0000313" key="9">
    <source>
        <dbReference type="EMBL" id="ABP64528.1"/>
    </source>
</evidence>
<dbReference type="SUPFAM" id="SSF51445">
    <property type="entry name" value="(Trans)glycosidases"/>
    <property type="match status" value="1"/>
</dbReference>
<dbReference type="Gene3D" id="2.60.120.260">
    <property type="entry name" value="Galactose-binding domain-like"/>
    <property type="match status" value="1"/>
</dbReference>
<dbReference type="Gene3D" id="3.20.20.80">
    <property type="entry name" value="Glycosidases"/>
    <property type="match status" value="1"/>
</dbReference>